<organism evidence="6 7">
    <name type="scientific">Fasciolopsis buskii</name>
    <dbReference type="NCBI Taxonomy" id="27845"/>
    <lineage>
        <taxon>Eukaryota</taxon>
        <taxon>Metazoa</taxon>
        <taxon>Spiralia</taxon>
        <taxon>Lophotrochozoa</taxon>
        <taxon>Platyhelminthes</taxon>
        <taxon>Trematoda</taxon>
        <taxon>Digenea</taxon>
        <taxon>Plagiorchiida</taxon>
        <taxon>Echinostomata</taxon>
        <taxon>Echinostomatoidea</taxon>
        <taxon>Fasciolidae</taxon>
        <taxon>Fasciolopsis</taxon>
    </lineage>
</organism>
<evidence type="ECO:0000259" key="5">
    <source>
        <dbReference type="Pfam" id="PF00889"/>
    </source>
</evidence>
<reference evidence="6" key="1">
    <citation type="submission" date="2019-05" db="EMBL/GenBank/DDBJ databases">
        <title>Annotation for the trematode Fasciolopsis buski.</title>
        <authorList>
            <person name="Choi Y.-J."/>
        </authorList>
    </citation>
    <scope>NUCLEOTIDE SEQUENCE</scope>
    <source>
        <strain evidence="6">HT</strain>
        <tissue evidence="6">Whole worm</tissue>
    </source>
</reference>
<dbReference type="InterPro" id="IPR036402">
    <property type="entry name" value="EF-Ts_dimer_sf"/>
</dbReference>
<name>A0A8E0RL70_9TREM</name>
<dbReference type="AlphaFoldDB" id="A0A8E0RL70"/>
<dbReference type="InterPro" id="IPR009060">
    <property type="entry name" value="UBA-like_sf"/>
</dbReference>
<evidence type="ECO:0000256" key="2">
    <source>
        <dbReference type="ARBA" id="ARBA00022768"/>
    </source>
</evidence>
<dbReference type="PANTHER" id="PTHR11741:SF0">
    <property type="entry name" value="ELONGATION FACTOR TS, MITOCHONDRIAL"/>
    <property type="match status" value="1"/>
</dbReference>
<dbReference type="InterPro" id="IPR001816">
    <property type="entry name" value="Transl_elong_EFTs/EF1B"/>
</dbReference>
<comment type="caution">
    <text evidence="6">The sequence shown here is derived from an EMBL/GenBank/DDBJ whole genome shotgun (WGS) entry which is preliminary data.</text>
</comment>
<keyword evidence="3 4" id="KW-0648">Protein biosynthesis</keyword>
<dbReference type="SUPFAM" id="SSF46934">
    <property type="entry name" value="UBA-like"/>
    <property type="match status" value="1"/>
</dbReference>
<dbReference type="Gene3D" id="1.10.8.10">
    <property type="entry name" value="DNA helicase RuvA subunit, C-terminal domain"/>
    <property type="match status" value="1"/>
</dbReference>
<dbReference type="InterPro" id="IPR014039">
    <property type="entry name" value="Transl_elong_EFTs/EF1B_dimer"/>
</dbReference>
<evidence type="ECO:0000256" key="1">
    <source>
        <dbReference type="ARBA" id="ARBA00005532"/>
    </source>
</evidence>
<dbReference type="Proteomes" id="UP000728185">
    <property type="component" value="Unassembled WGS sequence"/>
</dbReference>
<evidence type="ECO:0000313" key="6">
    <source>
        <dbReference type="EMBL" id="KAA0186426.1"/>
    </source>
</evidence>
<dbReference type="Gene3D" id="3.30.479.20">
    <property type="entry name" value="Elongation factor Ts, dimerisation domain"/>
    <property type="match status" value="2"/>
</dbReference>
<keyword evidence="2 4" id="KW-0251">Elongation factor</keyword>
<keyword evidence="4" id="KW-0496">Mitochondrion</keyword>
<dbReference type="InterPro" id="IPR018101">
    <property type="entry name" value="Transl_elong_Ts_CS"/>
</dbReference>
<dbReference type="PANTHER" id="PTHR11741">
    <property type="entry name" value="ELONGATION FACTOR TS"/>
    <property type="match status" value="1"/>
</dbReference>
<dbReference type="EMBL" id="LUCM01009766">
    <property type="protein sequence ID" value="KAA0186426.1"/>
    <property type="molecule type" value="Genomic_DNA"/>
</dbReference>
<accession>A0A8E0RL70</accession>
<comment type="subcellular location">
    <subcellularLocation>
        <location evidence="4">Mitochondrion</location>
    </subcellularLocation>
</comment>
<dbReference type="GO" id="GO:0005739">
    <property type="term" value="C:mitochondrion"/>
    <property type="evidence" value="ECO:0007669"/>
    <property type="project" value="UniProtKB-SubCell"/>
</dbReference>
<dbReference type="CDD" id="cd14275">
    <property type="entry name" value="UBA_EF-Ts"/>
    <property type="match status" value="1"/>
</dbReference>
<evidence type="ECO:0000256" key="3">
    <source>
        <dbReference type="ARBA" id="ARBA00022917"/>
    </source>
</evidence>
<evidence type="ECO:0000313" key="7">
    <source>
        <dbReference type="Proteomes" id="UP000728185"/>
    </source>
</evidence>
<dbReference type="OrthoDB" id="277235at2759"/>
<dbReference type="Pfam" id="PF00889">
    <property type="entry name" value="EF_TS"/>
    <property type="match status" value="1"/>
</dbReference>
<comment type="similarity">
    <text evidence="1 4">Belongs to the EF-Ts family.</text>
</comment>
<dbReference type="PROSITE" id="PS01127">
    <property type="entry name" value="EF_TS_2"/>
    <property type="match status" value="1"/>
</dbReference>
<proteinExistence type="inferred from homology"/>
<evidence type="ECO:0000256" key="4">
    <source>
        <dbReference type="HAMAP-Rule" id="MF_03135"/>
    </source>
</evidence>
<gene>
    <name evidence="6" type="ORF">FBUS_06433</name>
</gene>
<dbReference type="GO" id="GO:0070125">
    <property type="term" value="P:mitochondrial translational elongation"/>
    <property type="evidence" value="ECO:0007669"/>
    <property type="project" value="TreeGrafter"/>
</dbReference>
<dbReference type="SUPFAM" id="SSF54713">
    <property type="entry name" value="Elongation factor Ts (EF-Ts), dimerisation domain"/>
    <property type="match status" value="1"/>
</dbReference>
<comment type="function">
    <text evidence="4">Associates with the EF-Tu.GDP complex and induces the exchange of GDP to GTP. It remains bound to the aminoacyl-tRNA.EF-Tu.GTP complex up to the GTP hydrolysis stage on the ribosome.</text>
</comment>
<feature type="domain" description="Translation elongation factor EFTs/EF1B dimerisation" evidence="5">
    <location>
        <begin position="104"/>
        <end position="256"/>
    </location>
</feature>
<dbReference type="GO" id="GO:0003746">
    <property type="term" value="F:translation elongation factor activity"/>
    <property type="evidence" value="ECO:0007669"/>
    <property type="project" value="UniProtKB-UniRule"/>
</dbReference>
<keyword evidence="7" id="KW-1185">Reference proteome</keyword>
<dbReference type="Pfam" id="PF25025">
    <property type="entry name" value="EF-Ts_N"/>
    <property type="match status" value="1"/>
</dbReference>
<dbReference type="HAMAP" id="MF_00050">
    <property type="entry name" value="EF_Ts"/>
    <property type="match status" value="1"/>
</dbReference>
<protein>
    <recommendedName>
        <fullName evidence="4">Elongation factor Ts, mitochondrial</fullName>
        <shortName evidence="4">EF-Ts</shortName>
        <shortName evidence="4">EF-TsMt</shortName>
    </recommendedName>
</protein>
<sequence length="314" mass="34793">MPVGSCFSRGSLRLTGYLNYLIRPGFRLGSTAVSKSQLSKLRRSTGYTFSACREALVKHNNDFDKALLWLNEEAVKRGWTAAEKLSRRQLSQGLLGVLQTRTHAVVAEVNCETDFVARNEQFQNFVAGVTEAVMNEFSADPSITHFGADQFKEVVLDKSTKLSDAMAVVVGAVGENIAVRRAFGLHNAADASRLASYAHISTDGVKQGIREVKFGKYAAVIRYRPTGEQVASAAWHERANRLGKQLCQHIVGMNPRPGLELTTAIDDPDEERCLLLQPFFLDDTVRVGEHLARNEMVLEEFIRVECGQDESSRS</sequence>